<dbReference type="EMBL" id="BAABIB010000173">
    <property type="protein sequence ID" value="GAA4671921.1"/>
    <property type="molecule type" value="Genomic_DNA"/>
</dbReference>
<evidence type="ECO:0000313" key="2">
    <source>
        <dbReference type="Proteomes" id="UP001500192"/>
    </source>
</evidence>
<accession>A0ABP8VU43</accession>
<proteinExistence type="predicted"/>
<evidence type="ECO:0000313" key="1">
    <source>
        <dbReference type="EMBL" id="GAA4671921.1"/>
    </source>
</evidence>
<name>A0ABP8VU43_9PSEU</name>
<dbReference type="Proteomes" id="UP001500192">
    <property type="component" value="Unassembled WGS sequence"/>
</dbReference>
<protein>
    <submittedName>
        <fullName evidence="1">Uncharacterized protein</fullName>
    </submittedName>
</protein>
<comment type="caution">
    <text evidence="1">The sequence shown here is derived from an EMBL/GenBank/DDBJ whole genome shotgun (WGS) entry which is preliminary data.</text>
</comment>
<keyword evidence="2" id="KW-1185">Reference proteome</keyword>
<organism evidence="1 2">
    <name type="scientific">Amycolatopsis dongchuanensis</name>
    <dbReference type="NCBI Taxonomy" id="1070866"/>
    <lineage>
        <taxon>Bacteria</taxon>
        <taxon>Bacillati</taxon>
        <taxon>Actinomycetota</taxon>
        <taxon>Actinomycetes</taxon>
        <taxon>Pseudonocardiales</taxon>
        <taxon>Pseudonocardiaceae</taxon>
        <taxon>Amycolatopsis</taxon>
    </lineage>
</organism>
<sequence>MVRICIGCGRRGNVEMHHVARRFADLDLVVPVCRSCHLVLGALQDANGIPAGGQSVGPLDATRARLYGVLDVLTVRTALQGMSAAAALNAEFAQLAGHLVDTLGAADREGRFAPDPRHKVPALTEVQPVGHVDNLAAYLGGCYSMLGELARTSGSDDLADLVRPVVEHPEVLVTATAQVLLPAGCPALVAWMTRVVDLFRDLVNAHDAVQPTSGIIRQLGEAMSGLPNTLIAALREALDKAHEQDGAE</sequence>
<reference evidence="2" key="1">
    <citation type="journal article" date="2019" name="Int. J. Syst. Evol. Microbiol.">
        <title>The Global Catalogue of Microorganisms (GCM) 10K type strain sequencing project: providing services to taxonomists for standard genome sequencing and annotation.</title>
        <authorList>
            <consortium name="The Broad Institute Genomics Platform"/>
            <consortium name="The Broad Institute Genome Sequencing Center for Infectious Disease"/>
            <person name="Wu L."/>
            <person name="Ma J."/>
        </authorList>
    </citation>
    <scope>NUCLEOTIDE SEQUENCE [LARGE SCALE GENOMIC DNA]</scope>
    <source>
        <strain evidence="2">JCM 18054</strain>
    </source>
</reference>
<gene>
    <name evidence="1" type="ORF">GCM10023214_78580</name>
</gene>